<feature type="chain" id="PRO_5014395335" description="Secreted protein" evidence="2">
    <location>
        <begin position="20"/>
        <end position="230"/>
    </location>
</feature>
<name>A0A2J7RQY9_9NEOP</name>
<reference evidence="3 4" key="1">
    <citation type="submission" date="2017-12" db="EMBL/GenBank/DDBJ databases">
        <title>Hemimetabolous genomes reveal molecular basis of termite eusociality.</title>
        <authorList>
            <person name="Harrison M.C."/>
            <person name="Jongepier E."/>
            <person name="Robertson H.M."/>
            <person name="Arning N."/>
            <person name="Bitard-Feildel T."/>
            <person name="Chao H."/>
            <person name="Childers C.P."/>
            <person name="Dinh H."/>
            <person name="Doddapaneni H."/>
            <person name="Dugan S."/>
            <person name="Gowin J."/>
            <person name="Greiner C."/>
            <person name="Han Y."/>
            <person name="Hu H."/>
            <person name="Hughes D.S.T."/>
            <person name="Huylmans A.-K."/>
            <person name="Kemena C."/>
            <person name="Kremer L.P.M."/>
            <person name="Lee S.L."/>
            <person name="Lopez-Ezquerra A."/>
            <person name="Mallet L."/>
            <person name="Monroy-Kuhn J.M."/>
            <person name="Moser A."/>
            <person name="Murali S.C."/>
            <person name="Muzny D.M."/>
            <person name="Otani S."/>
            <person name="Piulachs M.-D."/>
            <person name="Poelchau M."/>
            <person name="Qu J."/>
            <person name="Schaub F."/>
            <person name="Wada-Katsumata A."/>
            <person name="Worley K.C."/>
            <person name="Xie Q."/>
            <person name="Ylla G."/>
            <person name="Poulsen M."/>
            <person name="Gibbs R.A."/>
            <person name="Schal C."/>
            <person name="Richards S."/>
            <person name="Belles X."/>
            <person name="Korb J."/>
            <person name="Bornberg-Bauer E."/>
        </authorList>
    </citation>
    <scope>NUCLEOTIDE SEQUENCE [LARGE SCALE GENOMIC DNA]</scope>
    <source>
        <tissue evidence="3">Whole body</tissue>
    </source>
</reference>
<feature type="non-terminal residue" evidence="3">
    <location>
        <position position="230"/>
    </location>
</feature>
<dbReference type="Proteomes" id="UP000235965">
    <property type="component" value="Unassembled WGS sequence"/>
</dbReference>
<organism evidence="3 4">
    <name type="scientific">Cryptotermes secundus</name>
    <dbReference type="NCBI Taxonomy" id="105785"/>
    <lineage>
        <taxon>Eukaryota</taxon>
        <taxon>Metazoa</taxon>
        <taxon>Ecdysozoa</taxon>
        <taxon>Arthropoda</taxon>
        <taxon>Hexapoda</taxon>
        <taxon>Insecta</taxon>
        <taxon>Pterygota</taxon>
        <taxon>Neoptera</taxon>
        <taxon>Polyneoptera</taxon>
        <taxon>Dictyoptera</taxon>
        <taxon>Blattodea</taxon>
        <taxon>Blattoidea</taxon>
        <taxon>Termitoidae</taxon>
        <taxon>Kalotermitidae</taxon>
        <taxon>Cryptotermitinae</taxon>
        <taxon>Cryptotermes</taxon>
    </lineage>
</organism>
<dbReference type="AlphaFoldDB" id="A0A2J7RQY9"/>
<protein>
    <recommendedName>
        <fullName evidence="5">Secreted protein</fullName>
    </recommendedName>
</protein>
<feature type="compositionally biased region" description="Gly residues" evidence="1">
    <location>
        <begin position="79"/>
        <end position="94"/>
    </location>
</feature>
<evidence type="ECO:0000313" key="4">
    <source>
        <dbReference type="Proteomes" id="UP000235965"/>
    </source>
</evidence>
<feature type="signal peptide" evidence="2">
    <location>
        <begin position="1"/>
        <end position="19"/>
    </location>
</feature>
<proteinExistence type="predicted"/>
<gene>
    <name evidence="3" type="ORF">B7P43_G14883</name>
</gene>
<keyword evidence="4" id="KW-1185">Reference proteome</keyword>
<feature type="compositionally biased region" description="Basic and acidic residues" evidence="1">
    <location>
        <begin position="136"/>
        <end position="154"/>
    </location>
</feature>
<dbReference type="InParanoid" id="A0A2J7RQY9"/>
<feature type="compositionally biased region" description="Acidic residues" evidence="1">
    <location>
        <begin position="155"/>
        <end position="174"/>
    </location>
</feature>
<evidence type="ECO:0000313" key="3">
    <source>
        <dbReference type="EMBL" id="PNF43244.1"/>
    </source>
</evidence>
<evidence type="ECO:0000256" key="1">
    <source>
        <dbReference type="SAM" id="MobiDB-lite"/>
    </source>
</evidence>
<comment type="caution">
    <text evidence="3">The sequence shown here is derived from an EMBL/GenBank/DDBJ whole genome shotgun (WGS) entry which is preliminary data.</text>
</comment>
<evidence type="ECO:0008006" key="5">
    <source>
        <dbReference type="Google" id="ProtNLM"/>
    </source>
</evidence>
<keyword evidence="2" id="KW-0732">Signal</keyword>
<feature type="compositionally biased region" description="Gly residues" evidence="1">
    <location>
        <begin position="216"/>
        <end position="230"/>
    </location>
</feature>
<feature type="compositionally biased region" description="Basic and acidic residues" evidence="1">
    <location>
        <begin position="99"/>
        <end position="118"/>
    </location>
</feature>
<feature type="compositionally biased region" description="Basic and acidic residues" evidence="1">
    <location>
        <begin position="25"/>
        <end position="36"/>
    </location>
</feature>
<feature type="region of interest" description="Disordered" evidence="1">
    <location>
        <begin position="23"/>
        <end position="230"/>
    </location>
</feature>
<dbReference type="EMBL" id="NEVH01000613">
    <property type="protein sequence ID" value="PNF43244.1"/>
    <property type="molecule type" value="Genomic_DNA"/>
</dbReference>
<sequence length="230" mass="24422">MFDKSTAFVFTVLVISAQGFSVSGAKERRSLGDNSKDATGTGIFGADSEPRLLPAPSTDGDDDVEYEVPHTVNTTEGPSSGGRSGTSAAYGGGRARSRPLPERSRTGRIRDAAEERRGRGGSKQLLFPRDSLVLRQRRESENGSDSKSDNHDNDDNNDDQEDDGDYDDFEDEDGDTLHKQGRRGMQPRPGPGRHQPGERAGCVWVIWVYPPRRRGGGGGSGGGGGGGGGG</sequence>
<accession>A0A2J7RQY9</accession>
<evidence type="ECO:0000256" key="2">
    <source>
        <dbReference type="SAM" id="SignalP"/>
    </source>
</evidence>